<feature type="coiled-coil region" evidence="1">
    <location>
        <begin position="184"/>
        <end position="218"/>
    </location>
</feature>
<keyword evidence="1" id="KW-0175">Coiled coil</keyword>
<dbReference type="OrthoDB" id="8767516at2"/>
<gene>
    <name evidence="2" type="ORF">SAMN05216552_1010164</name>
</gene>
<dbReference type="EMBL" id="FPBO01000010">
    <property type="protein sequence ID" value="SFU81653.1"/>
    <property type="molecule type" value="Genomic_DNA"/>
</dbReference>
<protein>
    <submittedName>
        <fullName evidence="2">Uncharacterized protein</fullName>
    </submittedName>
</protein>
<dbReference type="Proteomes" id="UP000199391">
    <property type="component" value="Unassembled WGS sequence"/>
</dbReference>
<accession>A0A1I7J905</accession>
<sequence>MMTKCELFWTDGQGEFPAQNAVSHTLALNGASQTVQFTFPALERPIGGLRFDFADTPASVRVDGIALKDGEGGVRWRWNGDPAVFDNPNQATASAVEDTPAVMLAGSGLDPNCLLLVPEEALSQAREGWSVEMALVPQPDPLHDLKKATMQRDLAINALTGLYLKQKEEVDNLVQECLAQRRLNERAAAEHLALRQQLEQLADDCRGYKRAIERYDENDAILRKRLHEHESVLKSITSSKWLRRLFPIGDLPSR</sequence>
<organism evidence="2 3">
    <name type="scientific">Pseudoduganella namucuonensis</name>
    <dbReference type="NCBI Taxonomy" id="1035707"/>
    <lineage>
        <taxon>Bacteria</taxon>
        <taxon>Pseudomonadati</taxon>
        <taxon>Pseudomonadota</taxon>
        <taxon>Betaproteobacteria</taxon>
        <taxon>Burkholderiales</taxon>
        <taxon>Oxalobacteraceae</taxon>
        <taxon>Telluria group</taxon>
        <taxon>Pseudoduganella</taxon>
    </lineage>
</organism>
<evidence type="ECO:0000313" key="3">
    <source>
        <dbReference type="Proteomes" id="UP000199391"/>
    </source>
</evidence>
<proteinExistence type="predicted"/>
<evidence type="ECO:0000256" key="1">
    <source>
        <dbReference type="SAM" id="Coils"/>
    </source>
</evidence>
<evidence type="ECO:0000313" key="2">
    <source>
        <dbReference type="EMBL" id="SFU81653.1"/>
    </source>
</evidence>
<keyword evidence="3" id="KW-1185">Reference proteome</keyword>
<name>A0A1I7J905_9BURK</name>
<reference evidence="3" key="1">
    <citation type="submission" date="2016-10" db="EMBL/GenBank/DDBJ databases">
        <authorList>
            <person name="Varghese N."/>
            <person name="Submissions S."/>
        </authorList>
    </citation>
    <scope>NUCLEOTIDE SEQUENCE [LARGE SCALE GENOMIC DNA]</scope>
    <source>
        <strain evidence="3">CGMCC 1.11014</strain>
    </source>
</reference>
<dbReference type="RefSeq" id="WP_143133105.1">
    <property type="nucleotide sequence ID" value="NZ_FPBO01000010.1"/>
</dbReference>
<dbReference type="AlphaFoldDB" id="A0A1I7J905"/>